<dbReference type="PANTHER" id="PTHR14113:SF6">
    <property type="entry name" value="PROTEIN PICCOLO"/>
    <property type="match status" value="1"/>
</dbReference>
<evidence type="ECO:0000256" key="1">
    <source>
        <dbReference type="ARBA" id="ARBA00022723"/>
    </source>
</evidence>
<evidence type="ECO:0000256" key="6">
    <source>
        <dbReference type="ARBA" id="ARBA00023273"/>
    </source>
</evidence>
<dbReference type="Pfam" id="PF05715">
    <property type="entry name" value="zf-piccolo"/>
    <property type="match status" value="2"/>
</dbReference>
<keyword evidence="6" id="KW-0966">Cell projection</keyword>
<feature type="region of interest" description="Disordered" evidence="8">
    <location>
        <begin position="322"/>
        <end position="445"/>
    </location>
</feature>
<dbReference type="EMBL" id="FR933428">
    <property type="protein sequence ID" value="CDQ97845.1"/>
    <property type="molecule type" value="Genomic_DNA"/>
</dbReference>
<organism evidence="10 11">
    <name type="scientific">Oncorhynchus mykiss</name>
    <name type="common">Rainbow trout</name>
    <name type="synonym">Salmo gairdneri</name>
    <dbReference type="NCBI Taxonomy" id="8022"/>
    <lineage>
        <taxon>Eukaryota</taxon>
        <taxon>Metazoa</taxon>
        <taxon>Chordata</taxon>
        <taxon>Craniata</taxon>
        <taxon>Vertebrata</taxon>
        <taxon>Euteleostomi</taxon>
        <taxon>Actinopterygii</taxon>
        <taxon>Neopterygii</taxon>
        <taxon>Teleostei</taxon>
        <taxon>Protacanthopterygii</taxon>
        <taxon>Salmoniformes</taxon>
        <taxon>Salmonidae</taxon>
        <taxon>Salmoninae</taxon>
        <taxon>Oncorhynchus</taxon>
    </lineage>
</organism>
<dbReference type="InterPro" id="IPR052098">
    <property type="entry name" value="Presynaptic_Scaffold_Bsn/Pclo"/>
</dbReference>
<dbReference type="SUPFAM" id="SSF57903">
    <property type="entry name" value="FYVE/PHD zinc finger"/>
    <property type="match status" value="2"/>
</dbReference>
<feature type="compositionally biased region" description="Low complexity" evidence="8">
    <location>
        <begin position="99"/>
        <end position="113"/>
    </location>
</feature>
<evidence type="ECO:0000256" key="7">
    <source>
        <dbReference type="ARBA" id="ARBA00034101"/>
    </source>
</evidence>
<feature type="region of interest" description="Disordered" evidence="8">
    <location>
        <begin position="176"/>
        <end position="256"/>
    </location>
</feature>
<feature type="domain" description="Zinc finger piccolo-type" evidence="9">
    <location>
        <begin position="534"/>
        <end position="581"/>
    </location>
</feature>
<feature type="domain" description="Zinc finger piccolo-type" evidence="9">
    <location>
        <begin position="260"/>
        <end position="317"/>
    </location>
</feature>
<evidence type="ECO:0000313" key="10">
    <source>
        <dbReference type="EMBL" id="CDQ97845.1"/>
    </source>
</evidence>
<feature type="compositionally biased region" description="Basic and acidic residues" evidence="8">
    <location>
        <begin position="203"/>
        <end position="221"/>
    </location>
</feature>
<feature type="compositionally biased region" description="Polar residues" evidence="8">
    <location>
        <begin position="7"/>
        <end position="23"/>
    </location>
</feature>
<reference evidence="10" key="2">
    <citation type="submission" date="2014-03" db="EMBL/GenBank/DDBJ databases">
        <authorList>
            <person name="Genoscope - CEA"/>
        </authorList>
    </citation>
    <scope>NUCLEOTIDE SEQUENCE</scope>
</reference>
<dbReference type="PANTHER" id="PTHR14113">
    <property type="entry name" value="PICCOLO/BASSOON"/>
    <property type="match status" value="1"/>
</dbReference>
<dbReference type="GO" id="GO:0030424">
    <property type="term" value="C:axon"/>
    <property type="evidence" value="ECO:0007669"/>
    <property type="project" value="TreeGrafter"/>
</dbReference>
<sequence length="608" mass="63930">MKPQPSPNKGSAPQKATVTPISTQKKDIPKPGSPQRKPSTSATEPLKADVARAADLQKPASPAPVQKAPQENRRTSGPQKPPDQPGQPGHERSNATLSQQGPGKPQQEPPKGGTSPAKAVPTLQAKPAKQESGGFFGGFGGPKSQISSKPEDSVSGKMFGFGSSIFSSASTLITSAVQDEPHTTPPGSPKVSAAAQASPKMPPTKETKPPAAQKAEEKKAEQPQQAKVPPSVQVNVDKPPSEPPKGTASYQPSPKAGQSICPLCKVELNMGSRDPPNYNTCTECKNTVCNLCGFNPMPNVTEVNVWLCLNCQMHRALGGMEPQGPTMMKPKPSPNKVSAPAAPQTRDTPTASGPLKVATAPASPNKESVTPASQPVPSKPEESVTSEVQKPPQQPSPGRRQSIAIPSTQQHPKQESGGFFGFGGPKSQSTPSKPEDSVSGKMFGFGSSIFSSASTLITSAVQDEPHTTLPASPMMPPAKETKPPAVQNAEEKKAEQPQQAKVPTLLQANVDKPRSEPPKGAASSQPVLKAGQSTCPLCKMELNMGSKDPPNYNTCTECKNTVCNLCGFNPMPSVTEVRNYYSGNSFNKRKTIMATLVKLPLPTNVLFS</sequence>
<dbReference type="PaxDb" id="8022-A0A060Z982"/>
<dbReference type="Proteomes" id="UP000193380">
    <property type="component" value="Unassembled WGS sequence"/>
</dbReference>
<proteinExistence type="predicted"/>
<dbReference type="GO" id="GO:0098978">
    <property type="term" value="C:glutamatergic synapse"/>
    <property type="evidence" value="ECO:0007669"/>
    <property type="project" value="TreeGrafter"/>
</dbReference>
<evidence type="ECO:0000313" key="11">
    <source>
        <dbReference type="Proteomes" id="UP000193380"/>
    </source>
</evidence>
<name>A0A060Z982_ONCMY</name>
<evidence type="ECO:0000256" key="2">
    <source>
        <dbReference type="ARBA" id="ARBA00022737"/>
    </source>
</evidence>
<dbReference type="InterPro" id="IPR008899">
    <property type="entry name" value="Znf_piccolo"/>
</dbReference>
<evidence type="ECO:0000256" key="5">
    <source>
        <dbReference type="ARBA" id="ARBA00023018"/>
    </source>
</evidence>
<feature type="compositionally biased region" description="Polar residues" evidence="8">
    <location>
        <begin position="365"/>
        <end position="376"/>
    </location>
</feature>
<dbReference type="InterPro" id="IPR011011">
    <property type="entry name" value="Znf_FYVE_PHD"/>
</dbReference>
<dbReference type="Gene3D" id="3.30.40.10">
    <property type="entry name" value="Zinc/RING finger domain, C3HC4 (zinc finger)"/>
    <property type="match status" value="2"/>
</dbReference>
<reference evidence="10" key="1">
    <citation type="journal article" date="2014" name="Nat. Commun.">
        <title>The rainbow trout genome provides novel insights into evolution after whole-genome duplication in vertebrates.</title>
        <authorList>
            <person name="Berthelot C."/>
            <person name="Brunet F."/>
            <person name="Chalopin D."/>
            <person name="Juanchich A."/>
            <person name="Bernard M."/>
            <person name="Noel B."/>
            <person name="Bento P."/>
            <person name="Da Silva C."/>
            <person name="Labadie K."/>
            <person name="Alberti A."/>
            <person name="Aury J.M."/>
            <person name="Louis A."/>
            <person name="Dehais P."/>
            <person name="Bardou P."/>
            <person name="Montfort J."/>
            <person name="Klopp C."/>
            <person name="Cabau C."/>
            <person name="Gaspin C."/>
            <person name="Thorgaard G.H."/>
            <person name="Boussaha M."/>
            <person name="Quillet E."/>
            <person name="Guyomard R."/>
            <person name="Galiana D."/>
            <person name="Bobe J."/>
            <person name="Volff J.N."/>
            <person name="Genet C."/>
            <person name="Wincker P."/>
            <person name="Jaillon O."/>
            <person name="Roest Crollius H."/>
            <person name="Guiguen Y."/>
        </authorList>
    </citation>
    <scope>NUCLEOTIDE SEQUENCE [LARGE SCALE GENOMIC DNA]</scope>
</reference>
<keyword evidence="2" id="KW-0677">Repeat</keyword>
<keyword evidence="1" id="KW-0479">Metal-binding</keyword>
<feature type="region of interest" description="Disordered" evidence="8">
    <location>
        <begin position="466"/>
        <end position="504"/>
    </location>
</feature>
<evidence type="ECO:0000256" key="4">
    <source>
        <dbReference type="ARBA" id="ARBA00022833"/>
    </source>
</evidence>
<keyword evidence="5" id="KW-0770">Synapse</keyword>
<dbReference type="STRING" id="8022.A0A060Z982"/>
<dbReference type="GO" id="GO:0035418">
    <property type="term" value="P:protein localization to synapse"/>
    <property type="evidence" value="ECO:0007669"/>
    <property type="project" value="TreeGrafter"/>
</dbReference>
<gene>
    <name evidence="10" type="ORF">GSONMT00005735001</name>
</gene>
<dbReference type="AlphaFoldDB" id="A0A060Z982"/>
<evidence type="ECO:0000256" key="3">
    <source>
        <dbReference type="ARBA" id="ARBA00022771"/>
    </source>
</evidence>
<dbReference type="GO" id="GO:1904071">
    <property type="term" value="P:presynaptic active zone assembly"/>
    <property type="evidence" value="ECO:0007669"/>
    <property type="project" value="TreeGrafter"/>
</dbReference>
<evidence type="ECO:0000256" key="8">
    <source>
        <dbReference type="SAM" id="MobiDB-lite"/>
    </source>
</evidence>
<feature type="region of interest" description="Disordered" evidence="8">
    <location>
        <begin position="1"/>
        <end position="162"/>
    </location>
</feature>
<evidence type="ECO:0000259" key="9">
    <source>
        <dbReference type="Pfam" id="PF05715"/>
    </source>
</evidence>
<dbReference type="InterPro" id="IPR013083">
    <property type="entry name" value="Znf_RING/FYVE/PHD"/>
</dbReference>
<dbReference type="GO" id="GO:0008270">
    <property type="term" value="F:zinc ion binding"/>
    <property type="evidence" value="ECO:0007669"/>
    <property type="project" value="UniProtKB-KW"/>
</dbReference>
<dbReference type="GO" id="GO:0048788">
    <property type="term" value="C:cytoskeleton of presynaptic active zone"/>
    <property type="evidence" value="ECO:0007669"/>
    <property type="project" value="TreeGrafter"/>
</dbReference>
<protein>
    <recommendedName>
        <fullName evidence="9">Zinc finger piccolo-type domain-containing protein</fullName>
    </recommendedName>
</protein>
<dbReference type="GO" id="GO:0098882">
    <property type="term" value="F:structural constituent of presynaptic active zone"/>
    <property type="evidence" value="ECO:0007669"/>
    <property type="project" value="TreeGrafter"/>
</dbReference>
<comment type="subcellular location">
    <subcellularLocation>
        <location evidence="7">Presynaptic active zone</location>
    </subcellularLocation>
</comment>
<keyword evidence="3" id="KW-0863">Zinc-finger</keyword>
<dbReference type="GO" id="GO:0098982">
    <property type="term" value="C:GABA-ergic synapse"/>
    <property type="evidence" value="ECO:0007669"/>
    <property type="project" value="TreeGrafter"/>
</dbReference>
<keyword evidence="4" id="KW-0862">Zinc</keyword>
<accession>A0A060Z982</accession>